<gene>
    <name evidence="1" type="ORF">HMPREF1981_02630</name>
</gene>
<name>U2DKR8_9BACE</name>
<sequence length="41" mass="4763">MQYSSKTYISLVRSSENLPASRPAFFNENCGKRSLLYEMDE</sequence>
<evidence type="ECO:0000313" key="1">
    <source>
        <dbReference type="EMBL" id="ERI82122.1"/>
    </source>
</evidence>
<dbReference type="AlphaFoldDB" id="U2DKR8"/>
<evidence type="ECO:0000313" key="2">
    <source>
        <dbReference type="Proteomes" id="UP000016496"/>
    </source>
</evidence>
<dbReference type="PATRIC" id="fig|1321819.3.peg.2428"/>
<comment type="caution">
    <text evidence="1">The sequence shown here is derived from an EMBL/GenBank/DDBJ whole genome shotgun (WGS) entry which is preliminary data.</text>
</comment>
<proteinExistence type="predicted"/>
<dbReference type="HOGENOM" id="CLU_3265968_0_0_10"/>
<reference evidence="1 2" key="1">
    <citation type="submission" date="2013-08" db="EMBL/GenBank/DDBJ databases">
        <authorList>
            <person name="Weinstock G."/>
            <person name="Sodergren E."/>
            <person name="Wylie T."/>
            <person name="Fulton L."/>
            <person name="Fulton R."/>
            <person name="Fronick C."/>
            <person name="O'Laughlin M."/>
            <person name="Godfrey J."/>
            <person name="Miner T."/>
            <person name="Herter B."/>
            <person name="Appelbaum E."/>
            <person name="Cordes M."/>
            <person name="Lek S."/>
            <person name="Wollam A."/>
            <person name="Pepin K.H."/>
            <person name="Palsikar V.B."/>
            <person name="Mitreva M."/>
            <person name="Wilson R.K."/>
        </authorList>
    </citation>
    <scope>NUCLEOTIDE SEQUENCE [LARGE SCALE GENOMIC DNA]</scope>
    <source>
        <strain evidence="1 2">F0041</strain>
    </source>
</reference>
<dbReference type="EMBL" id="AWSV01000143">
    <property type="protein sequence ID" value="ERI82122.1"/>
    <property type="molecule type" value="Genomic_DNA"/>
</dbReference>
<accession>U2DKR8</accession>
<dbReference type="Proteomes" id="UP000016496">
    <property type="component" value="Unassembled WGS sequence"/>
</dbReference>
<protein>
    <submittedName>
        <fullName evidence="1">Uncharacterized protein</fullName>
    </submittedName>
</protein>
<organism evidence="1 2">
    <name type="scientific">Bacteroides pyogenes F0041</name>
    <dbReference type="NCBI Taxonomy" id="1321819"/>
    <lineage>
        <taxon>Bacteria</taxon>
        <taxon>Pseudomonadati</taxon>
        <taxon>Bacteroidota</taxon>
        <taxon>Bacteroidia</taxon>
        <taxon>Bacteroidales</taxon>
        <taxon>Bacteroidaceae</taxon>
        <taxon>Bacteroides</taxon>
    </lineage>
</organism>